<organism evidence="4 5">
    <name type="scientific">Gopherus agassizii</name>
    <name type="common">Agassiz's desert tortoise</name>
    <dbReference type="NCBI Taxonomy" id="38772"/>
    <lineage>
        <taxon>Eukaryota</taxon>
        <taxon>Metazoa</taxon>
        <taxon>Chordata</taxon>
        <taxon>Craniata</taxon>
        <taxon>Vertebrata</taxon>
        <taxon>Euteleostomi</taxon>
        <taxon>Archelosauria</taxon>
        <taxon>Testudinata</taxon>
        <taxon>Testudines</taxon>
        <taxon>Cryptodira</taxon>
        <taxon>Durocryptodira</taxon>
        <taxon>Testudinoidea</taxon>
        <taxon>Testudinidae</taxon>
        <taxon>Gopherus</taxon>
    </lineage>
</organism>
<dbReference type="PANTHER" id="PTHR23428">
    <property type="entry name" value="HISTONE H2B"/>
    <property type="match status" value="1"/>
</dbReference>
<reference evidence="4" key="2">
    <citation type="submission" date="2025-08" db="UniProtKB">
        <authorList>
            <consortium name="Ensembl"/>
        </authorList>
    </citation>
    <scope>IDENTIFICATION</scope>
</reference>
<dbReference type="SMART" id="SM00427">
    <property type="entry name" value="H2B"/>
    <property type="match status" value="1"/>
</dbReference>
<dbReference type="InterPro" id="IPR009072">
    <property type="entry name" value="Histone-fold"/>
</dbReference>
<dbReference type="InterPro" id="IPR007125">
    <property type="entry name" value="H2A/H2B/H3"/>
</dbReference>
<dbReference type="SUPFAM" id="SSF47113">
    <property type="entry name" value="Histone-fold"/>
    <property type="match status" value="1"/>
</dbReference>
<dbReference type="InterPro" id="IPR000558">
    <property type="entry name" value="Histone_H2B"/>
</dbReference>
<evidence type="ECO:0000256" key="1">
    <source>
        <dbReference type="ARBA" id="ARBA00006846"/>
    </source>
</evidence>
<dbReference type="GO" id="GO:0046982">
    <property type="term" value="F:protein heterodimerization activity"/>
    <property type="evidence" value="ECO:0007669"/>
    <property type="project" value="InterPro"/>
</dbReference>
<evidence type="ECO:0000313" key="5">
    <source>
        <dbReference type="Proteomes" id="UP000291020"/>
    </source>
</evidence>
<keyword evidence="5" id="KW-1185">Reference proteome</keyword>
<dbReference type="GO" id="GO:0000786">
    <property type="term" value="C:nucleosome"/>
    <property type="evidence" value="ECO:0007669"/>
    <property type="project" value="InterPro"/>
</dbReference>
<dbReference type="AlphaFoldDB" id="A0A452GGU5"/>
<evidence type="ECO:0000256" key="2">
    <source>
        <dbReference type="SAM" id="MobiDB-lite"/>
    </source>
</evidence>
<dbReference type="Proteomes" id="UP000291020">
    <property type="component" value="Unassembled WGS sequence"/>
</dbReference>
<reference evidence="5" key="1">
    <citation type="journal article" date="2017" name="PLoS ONE">
        <title>The Agassiz's desert tortoise genome provides a resource for the conservation of a threatened species.</title>
        <authorList>
            <person name="Tollis M."/>
            <person name="DeNardo D.F."/>
            <person name="Cornelius J.A."/>
            <person name="Dolby G.A."/>
            <person name="Edwards T."/>
            <person name="Henen B.T."/>
            <person name="Karl A.E."/>
            <person name="Murphy R.W."/>
            <person name="Kusumi K."/>
        </authorList>
    </citation>
    <scope>NUCLEOTIDE SEQUENCE [LARGE SCALE GENOMIC DNA]</scope>
</reference>
<comment type="similarity">
    <text evidence="1">Belongs to the histone H2B family.</text>
</comment>
<proteinExistence type="inferred from homology"/>
<evidence type="ECO:0000259" key="3">
    <source>
        <dbReference type="Pfam" id="PF00125"/>
    </source>
</evidence>
<feature type="domain" description="Core Histone H2A/H2B/H3" evidence="3">
    <location>
        <begin position="20"/>
        <end position="78"/>
    </location>
</feature>
<dbReference type="Ensembl" id="ENSGAGT00000000884.1">
    <property type="protein sequence ID" value="ENSGAGP00000000785.1"/>
    <property type="gene ID" value="ENSGAGG00000000653.1"/>
</dbReference>
<protein>
    <recommendedName>
        <fullName evidence="3">Core Histone H2A/H2B/H3 domain-containing protein</fullName>
    </recommendedName>
</protein>
<reference evidence="4" key="3">
    <citation type="submission" date="2025-09" db="UniProtKB">
        <authorList>
            <consortium name="Ensembl"/>
        </authorList>
    </citation>
    <scope>IDENTIFICATION</scope>
</reference>
<dbReference type="GO" id="GO:0003677">
    <property type="term" value="F:DNA binding"/>
    <property type="evidence" value="ECO:0007669"/>
    <property type="project" value="InterPro"/>
</dbReference>
<dbReference type="Pfam" id="PF00125">
    <property type="entry name" value="Histone"/>
    <property type="match status" value="1"/>
</dbReference>
<dbReference type="PRINTS" id="PR00621">
    <property type="entry name" value="HISTONEH2B"/>
</dbReference>
<feature type="compositionally biased region" description="Basic residues" evidence="2">
    <location>
        <begin position="1"/>
        <end position="10"/>
    </location>
</feature>
<sequence>MPVHERKKPGKQTGRIGRGDKKRRNSRKESYSISVYKVLKQVYPDTGISSKTMGIMNSFVNDIFERIAGETFRLIQTAGTKAVTKYTSFK</sequence>
<accession>A0A452GGU5</accession>
<dbReference type="GO" id="GO:0030527">
    <property type="term" value="F:structural constituent of chromatin"/>
    <property type="evidence" value="ECO:0007669"/>
    <property type="project" value="InterPro"/>
</dbReference>
<evidence type="ECO:0000313" key="4">
    <source>
        <dbReference type="Ensembl" id="ENSGAGP00000000785.1"/>
    </source>
</evidence>
<dbReference type="Gene3D" id="1.10.20.10">
    <property type="entry name" value="Histone, subunit A"/>
    <property type="match status" value="1"/>
</dbReference>
<name>A0A452GGU5_9SAUR</name>
<feature type="region of interest" description="Disordered" evidence="2">
    <location>
        <begin position="1"/>
        <end position="28"/>
    </location>
</feature>
<dbReference type="CDD" id="cd22910">
    <property type="entry name" value="HFD_H2B"/>
    <property type="match status" value="1"/>
</dbReference>